<dbReference type="SUPFAM" id="SSF52799">
    <property type="entry name" value="(Phosphotyrosine protein) phosphatases II"/>
    <property type="match status" value="1"/>
</dbReference>
<feature type="compositionally biased region" description="Polar residues" evidence="4">
    <location>
        <begin position="381"/>
        <end position="390"/>
    </location>
</feature>
<dbReference type="InterPro" id="IPR020422">
    <property type="entry name" value="TYR_PHOSPHATASE_DUAL_dom"/>
</dbReference>
<reference evidence="7 8" key="2">
    <citation type="journal article" date="2022" name="Mol. Biol. Evol.">
        <title>Comparative Genomics Reveals Insights into the Divergent Evolution of Astigmatic Mites and Household Pest Adaptations.</title>
        <authorList>
            <person name="Xiong Q."/>
            <person name="Wan A.T."/>
            <person name="Liu X."/>
            <person name="Fung C.S."/>
            <person name="Xiao X."/>
            <person name="Malainual N."/>
            <person name="Hou J."/>
            <person name="Wang L."/>
            <person name="Wang M."/>
            <person name="Yang K.Y."/>
            <person name="Cui Y."/>
            <person name="Leung E.L."/>
            <person name="Nong W."/>
            <person name="Shin S.K."/>
            <person name="Au S.W."/>
            <person name="Jeong K.Y."/>
            <person name="Chew F.T."/>
            <person name="Hui J.H."/>
            <person name="Leung T.F."/>
            <person name="Tungtrongchitr A."/>
            <person name="Zhong N."/>
            <person name="Liu Z."/>
            <person name="Tsui S.K."/>
        </authorList>
    </citation>
    <scope>NUCLEOTIDE SEQUENCE [LARGE SCALE GENOMIC DNA]</scope>
    <source>
        <strain evidence="7">Derp</strain>
    </source>
</reference>
<feature type="region of interest" description="Disordered" evidence="4">
    <location>
        <begin position="25"/>
        <end position="48"/>
    </location>
</feature>
<sequence length="390" mass="45298">MGNTCFGTNTDQNEHSTTTIVVSNRKTIKNNNRKPKKSTKSDDIQQQQQQLIQQQLAESLKSSFYSDINQKTFEFHNIHGKNLQRTNELLRYCLQCDTIQQWKQLSSKTSLFHNNPLFRDQSLTKTTTNKPIIQLKTDQVFTRKKLQQMRSNLDRLPPDTALIIMPPFSNLDMIVPGIYQTGTTGLVIETLNELHIKLIINATYEMPLFKHTDIITFRVPIEDDSKEPIENYFDDVADLMEATRLRGYGSIVHCMAGVSRSAALILAYMIKYTTFTLFEAFLHVKSLRQPIRPNIGFIQQLIEYESRLNNGRKTIEIEQINYEQNPDIKIIVPKFYRTHFPELYDVEVRRQLSYWYTNTNTNTNTNNNNNNNNSNDDINNPSSTQTTTHD</sequence>
<dbReference type="PANTHER" id="PTHR45961:SF6">
    <property type="entry name" value="IP21249P"/>
    <property type="match status" value="1"/>
</dbReference>
<dbReference type="SMART" id="SM00195">
    <property type="entry name" value="DSPc"/>
    <property type="match status" value="1"/>
</dbReference>
<dbReference type="InterPro" id="IPR003595">
    <property type="entry name" value="Tyr_Pase_cat"/>
</dbReference>
<dbReference type="Gene3D" id="3.90.190.10">
    <property type="entry name" value="Protein tyrosine phosphatase superfamily"/>
    <property type="match status" value="1"/>
</dbReference>
<evidence type="ECO:0000313" key="8">
    <source>
        <dbReference type="Proteomes" id="UP000887458"/>
    </source>
</evidence>
<keyword evidence="3" id="KW-0904">Protein phosphatase</keyword>
<dbReference type="Proteomes" id="UP000887458">
    <property type="component" value="Unassembled WGS sequence"/>
</dbReference>
<feature type="compositionally biased region" description="Low complexity" evidence="4">
    <location>
        <begin position="359"/>
        <end position="380"/>
    </location>
</feature>
<name>A0ABQ8JPB3_DERPT</name>
<dbReference type="SMART" id="SM00404">
    <property type="entry name" value="PTPc_motif"/>
    <property type="match status" value="1"/>
</dbReference>
<dbReference type="InterPro" id="IPR052103">
    <property type="entry name" value="Dual_spec_Phospatases"/>
</dbReference>
<proteinExistence type="inferred from homology"/>
<keyword evidence="8" id="KW-1185">Reference proteome</keyword>
<accession>A0ABQ8JPB3</accession>
<comment type="caution">
    <text evidence="7">The sequence shown here is derived from an EMBL/GenBank/DDBJ whole genome shotgun (WGS) entry which is preliminary data.</text>
</comment>
<dbReference type="Pfam" id="PF00782">
    <property type="entry name" value="DSPc"/>
    <property type="match status" value="1"/>
</dbReference>
<feature type="compositionally biased region" description="Basic residues" evidence="4">
    <location>
        <begin position="26"/>
        <end position="38"/>
    </location>
</feature>
<evidence type="ECO:0000256" key="1">
    <source>
        <dbReference type="ARBA" id="ARBA00008601"/>
    </source>
</evidence>
<evidence type="ECO:0000256" key="3">
    <source>
        <dbReference type="ARBA" id="ARBA00022912"/>
    </source>
</evidence>
<feature type="region of interest" description="Disordered" evidence="4">
    <location>
        <begin position="359"/>
        <end position="390"/>
    </location>
</feature>
<organism evidence="7 8">
    <name type="scientific">Dermatophagoides pteronyssinus</name>
    <name type="common">European house dust mite</name>
    <dbReference type="NCBI Taxonomy" id="6956"/>
    <lineage>
        <taxon>Eukaryota</taxon>
        <taxon>Metazoa</taxon>
        <taxon>Ecdysozoa</taxon>
        <taxon>Arthropoda</taxon>
        <taxon>Chelicerata</taxon>
        <taxon>Arachnida</taxon>
        <taxon>Acari</taxon>
        <taxon>Acariformes</taxon>
        <taxon>Sarcoptiformes</taxon>
        <taxon>Astigmata</taxon>
        <taxon>Psoroptidia</taxon>
        <taxon>Analgoidea</taxon>
        <taxon>Pyroglyphidae</taxon>
        <taxon>Dermatophagoidinae</taxon>
        <taxon>Dermatophagoides</taxon>
    </lineage>
</organism>
<dbReference type="PROSITE" id="PS50054">
    <property type="entry name" value="TYR_PHOSPHATASE_DUAL"/>
    <property type="match status" value="1"/>
</dbReference>
<evidence type="ECO:0000256" key="4">
    <source>
        <dbReference type="SAM" id="MobiDB-lite"/>
    </source>
</evidence>
<feature type="domain" description="Tyrosine specific protein phosphatases" evidence="6">
    <location>
        <begin position="230"/>
        <end position="288"/>
    </location>
</feature>
<dbReference type="EMBL" id="NJHN03000029">
    <property type="protein sequence ID" value="KAH9424305.1"/>
    <property type="molecule type" value="Genomic_DNA"/>
</dbReference>
<dbReference type="InterPro" id="IPR000340">
    <property type="entry name" value="Dual-sp_phosphatase_cat-dom"/>
</dbReference>
<evidence type="ECO:0000313" key="7">
    <source>
        <dbReference type="EMBL" id="KAH9424305.1"/>
    </source>
</evidence>
<dbReference type="InterPro" id="IPR029021">
    <property type="entry name" value="Prot-tyrosine_phosphatase-like"/>
</dbReference>
<dbReference type="InterPro" id="IPR000387">
    <property type="entry name" value="Tyr_Pase_dom"/>
</dbReference>
<comment type="similarity">
    <text evidence="1">Belongs to the protein-tyrosine phosphatase family. Non-receptor class dual specificity subfamily.</text>
</comment>
<dbReference type="PROSITE" id="PS50056">
    <property type="entry name" value="TYR_PHOSPHATASE_2"/>
    <property type="match status" value="1"/>
</dbReference>
<reference evidence="7 8" key="1">
    <citation type="journal article" date="2018" name="J. Allergy Clin. Immunol.">
        <title>High-quality assembly of Dermatophagoides pteronyssinus genome and transcriptome reveals a wide range of novel allergens.</title>
        <authorList>
            <person name="Liu X.Y."/>
            <person name="Yang K.Y."/>
            <person name="Wang M.Q."/>
            <person name="Kwok J.S."/>
            <person name="Zeng X."/>
            <person name="Yang Z."/>
            <person name="Xiao X.J."/>
            <person name="Lau C.P."/>
            <person name="Li Y."/>
            <person name="Huang Z.M."/>
            <person name="Ba J.G."/>
            <person name="Yim A.K."/>
            <person name="Ouyang C.Y."/>
            <person name="Ngai S.M."/>
            <person name="Chan T.F."/>
            <person name="Leung E.L."/>
            <person name="Liu L."/>
            <person name="Liu Z.G."/>
            <person name="Tsui S.K."/>
        </authorList>
    </citation>
    <scope>NUCLEOTIDE SEQUENCE [LARGE SCALE GENOMIC DNA]</scope>
    <source>
        <strain evidence="7">Derp</strain>
    </source>
</reference>
<evidence type="ECO:0000256" key="2">
    <source>
        <dbReference type="ARBA" id="ARBA00022801"/>
    </source>
</evidence>
<gene>
    <name evidence="7" type="primary">DUSP14_1</name>
    <name evidence="7" type="ORF">DERP_004487</name>
</gene>
<protein>
    <submittedName>
        <fullName evidence="7">Dual specificity protein phosphatase 14</fullName>
    </submittedName>
</protein>
<evidence type="ECO:0000259" key="5">
    <source>
        <dbReference type="PROSITE" id="PS50054"/>
    </source>
</evidence>
<keyword evidence="2" id="KW-0378">Hydrolase</keyword>
<evidence type="ECO:0000259" key="6">
    <source>
        <dbReference type="PROSITE" id="PS50056"/>
    </source>
</evidence>
<dbReference type="InterPro" id="IPR016130">
    <property type="entry name" value="Tyr_Pase_AS"/>
</dbReference>
<dbReference type="PROSITE" id="PS00383">
    <property type="entry name" value="TYR_PHOSPHATASE_1"/>
    <property type="match status" value="1"/>
</dbReference>
<dbReference type="PANTHER" id="PTHR45961">
    <property type="entry name" value="IP21249P"/>
    <property type="match status" value="1"/>
</dbReference>
<feature type="domain" description="Tyrosine-protein phosphatase" evidence="5">
    <location>
        <begin position="170"/>
        <end position="310"/>
    </location>
</feature>